<evidence type="ECO:0000313" key="2">
    <source>
        <dbReference type="Proteomes" id="UP000005316"/>
    </source>
</evidence>
<proteinExistence type="predicted"/>
<dbReference type="Proteomes" id="UP000005316">
    <property type="component" value="Unassembled WGS sequence"/>
</dbReference>
<dbReference type="STRING" id="759851.SAMN04244570_2992"/>
<dbReference type="HOGENOM" id="CLU_175320_0_0_9"/>
<gene>
    <name evidence="1" type="ORF">HMPREF9372_3244</name>
</gene>
<accession>F9DWR3</accession>
<protein>
    <submittedName>
        <fullName evidence="1">Uncharacterized protein</fullName>
    </submittedName>
</protein>
<name>F9DWR3_9BACL</name>
<dbReference type="AlphaFoldDB" id="F9DWR3"/>
<comment type="caution">
    <text evidence="1">The sequence shown here is derived from an EMBL/GenBank/DDBJ whole genome shotgun (WGS) entry which is preliminary data.</text>
</comment>
<sequence>MNKEYIFIGEFGVMHELLKEIYAPSKAYKVEINKRSRDGLLEIDVYLWDSEWDTWIQKSTGFSLTDNLNSATVIAKEKLRVYSGEIIE</sequence>
<reference evidence="1 2" key="1">
    <citation type="submission" date="2011-04" db="EMBL/GenBank/DDBJ databases">
        <authorList>
            <person name="Muzny D."/>
            <person name="Qin X."/>
            <person name="Deng J."/>
            <person name="Jiang H."/>
            <person name="Liu Y."/>
            <person name="Qu J."/>
            <person name="Song X.-Z."/>
            <person name="Zhang L."/>
            <person name="Thornton R."/>
            <person name="Coyle M."/>
            <person name="Francisco L."/>
            <person name="Jackson L."/>
            <person name="Javaid M."/>
            <person name="Korchina V."/>
            <person name="Kovar C."/>
            <person name="Mata R."/>
            <person name="Mathew T."/>
            <person name="Ngo R."/>
            <person name="Nguyen L."/>
            <person name="Nguyen N."/>
            <person name="Okwuonu G."/>
            <person name="Ongeri F."/>
            <person name="Pham C."/>
            <person name="Simmons D."/>
            <person name="Wilczek-Boney K."/>
            <person name="Hale W."/>
            <person name="Jakkamsetti A."/>
            <person name="Pham P."/>
            <person name="Ruth R."/>
            <person name="San Lucas F."/>
            <person name="Warren J."/>
            <person name="Zhang J."/>
            <person name="Zhao Z."/>
            <person name="Zhou C."/>
            <person name="Zhu D."/>
            <person name="Lee S."/>
            <person name="Bess C."/>
            <person name="Blankenburg K."/>
            <person name="Forbes L."/>
            <person name="Fu Q."/>
            <person name="Gubbala S."/>
            <person name="Hirani K."/>
            <person name="Jayaseelan J.C."/>
            <person name="Lara F."/>
            <person name="Munidasa M."/>
            <person name="Palculict T."/>
            <person name="Patil S."/>
            <person name="Pu L.-L."/>
            <person name="Saada N."/>
            <person name="Tang L."/>
            <person name="Weissenberger G."/>
            <person name="Zhu Y."/>
            <person name="Hemphill L."/>
            <person name="Shang Y."/>
            <person name="Youmans B."/>
            <person name="Ayvaz T."/>
            <person name="Ross M."/>
            <person name="Santibanez J."/>
            <person name="Aqrawi P."/>
            <person name="Gross S."/>
            <person name="Joshi V."/>
            <person name="Fowler G."/>
            <person name="Nazareth L."/>
            <person name="Reid J."/>
            <person name="Worley K."/>
            <person name="Petrosino J."/>
            <person name="Highlander S."/>
            <person name="Gibbs R."/>
        </authorList>
    </citation>
    <scope>NUCLEOTIDE SEQUENCE [LARGE SCALE GENOMIC DNA]</scope>
    <source>
        <strain evidence="1 2">2681</strain>
    </source>
</reference>
<organism evidence="1 2">
    <name type="scientific">Sporosarcina newyorkensis 2681</name>
    <dbReference type="NCBI Taxonomy" id="1027292"/>
    <lineage>
        <taxon>Bacteria</taxon>
        <taxon>Bacillati</taxon>
        <taxon>Bacillota</taxon>
        <taxon>Bacilli</taxon>
        <taxon>Bacillales</taxon>
        <taxon>Caryophanaceae</taxon>
        <taxon>Sporosarcina</taxon>
    </lineage>
</organism>
<dbReference type="EMBL" id="AFPZ01000102">
    <property type="protein sequence ID" value="EGQ21517.1"/>
    <property type="molecule type" value="Genomic_DNA"/>
</dbReference>
<evidence type="ECO:0000313" key="1">
    <source>
        <dbReference type="EMBL" id="EGQ21517.1"/>
    </source>
</evidence>